<proteinExistence type="predicted"/>
<organism evidence="2 3">
    <name type="scientific">Tanacetum coccineum</name>
    <dbReference type="NCBI Taxonomy" id="301880"/>
    <lineage>
        <taxon>Eukaryota</taxon>
        <taxon>Viridiplantae</taxon>
        <taxon>Streptophyta</taxon>
        <taxon>Embryophyta</taxon>
        <taxon>Tracheophyta</taxon>
        <taxon>Spermatophyta</taxon>
        <taxon>Magnoliopsida</taxon>
        <taxon>eudicotyledons</taxon>
        <taxon>Gunneridae</taxon>
        <taxon>Pentapetalae</taxon>
        <taxon>asterids</taxon>
        <taxon>campanulids</taxon>
        <taxon>Asterales</taxon>
        <taxon>Asteraceae</taxon>
        <taxon>Asteroideae</taxon>
        <taxon>Anthemideae</taxon>
        <taxon>Anthemidinae</taxon>
        <taxon>Tanacetum</taxon>
    </lineage>
</organism>
<keyword evidence="3" id="KW-1185">Reference proteome</keyword>
<evidence type="ECO:0000256" key="1">
    <source>
        <dbReference type="SAM" id="MobiDB-lite"/>
    </source>
</evidence>
<feature type="compositionally biased region" description="Basic residues" evidence="1">
    <location>
        <begin position="52"/>
        <end position="61"/>
    </location>
</feature>
<sequence length="433" mass="49737">MINQDIKQSKAYKTYLDYATGKVPPKKARKFKKAASPSKKSSHILEEEPAKKSKRVKRPVKKSTTASRAGVVIRDTSGVSVSKKKTSAKDDKGKGIKLLFDVALLEAAQLNKAIKKSKHGNIEDESDDVNDEDDNDDDSRNDDDGGNDAHDSERTDSDYDEMPPLTLKDDKEEDYEEEYVHTPENDEYDDDDEDNMDEDESKELYDYVNIRSTNSVHEEERKGDEEMTNANRDEGSLTWFKKLEKGLQPIDLNANNHRITVDSRPPQIDNLTQEILVGPAFNLLKGTCKSFAELDYHFKEYFKAINDQLDKNNLEGHEYPFDLSEPLPFIEAARYENIQGIEVMVPTLWSLVKVAFDRYAMRIITVTKVKVMKCYDYGHLEEIDVQRDVCDVSTKLWKGDFPRRQSVNDMKTCCFSLVQKNSRILRKQIVRAY</sequence>
<reference evidence="2" key="2">
    <citation type="submission" date="2022-01" db="EMBL/GenBank/DDBJ databases">
        <authorList>
            <person name="Yamashiro T."/>
            <person name="Shiraishi A."/>
            <person name="Satake H."/>
            <person name="Nakayama K."/>
        </authorList>
    </citation>
    <scope>NUCLEOTIDE SEQUENCE</scope>
</reference>
<evidence type="ECO:0000313" key="2">
    <source>
        <dbReference type="EMBL" id="GJS82552.1"/>
    </source>
</evidence>
<feature type="compositionally biased region" description="Acidic residues" evidence="1">
    <location>
        <begin position="185"/>
        <end position="200"/>
    </location>
</feature>
<protein>
    <submittedName>
        <fullName evidence="2">Uncharacterized protein</fullName>
    </submittedName>
</protein>
<feature type="compositionally biased region" description="Basic and acidic residues" evidence="1">
    <location>
        <begin position="147"/>
        <end position="157"/>
    </location>
</feature>
<feature type="compositionally biased region" description="Acidic residues" evidence="1">
    <location>
        <begin position="123"/>
        <end position="146"/>
    </location>
</feature>
<evidence type="ECO:0000313" key="3">
    <source>
        <dbReference type="Proteomes" id="UP001151760"/>
    </source>
</evidence>
<reference evidence="2" key="1">
    <citation type="journal article" date="2022" name="Int. J. Mol. Sci.">
        <title>Draft Genome of Tanacetum Coccineum: Genomic Comparison of Closely Related Tanacetum-Family Plants.</title>
        <authorList>
            <person name="Yamashiro T."/>
            <person name="Shiraishi A."/>
            <person name="Nakayama K."/>
            <person name="Satake H."/>
        </authorList>
    </citation>
    <scope>NUCLEOTIDE SEQUENCE</scope>
</reference>
<name>A0ABQ4Z079_9ASTR</name>
<dbReference type="EMBL" id="BQNB010010833">
    <property type="protein sequence ID" value="GJS82552.1"/>
    <property type="molecule type" value="Genomic_DNA"/>
</dbReference>
<dbReference type="Proteomes" id="UP001151760">
    <property type="component" value="Unassembled WGS sequence"/>
</dbReference>
<feature type="region of interest" description="Disordered" evidence="1">
    <location>
        <begin position="26"/>
        <end position="91"/>
    </location>
</feature>
<comment type="caution">
    <text evidence="2">The sequence shown here is derived from an EMBL/GenBank/DDBJ whole genome shotgun (WGS) entry which is preliminary data.</text>
</comment>
<gene>
    <name evidence="2" type="ORF">Tco_0749093</name>
</gene>
<feature type="region of interest" description="Disordered" evidence="1">
    <location>
        <begin position="113"/>
        <end position="200"/>
    </location>
</feature>
<accession>A0ABQ4Z079</accession>